<protein>
    <submittedName>
        <fullName evidence="2">Uncharacterized protein</fullName>
    </submittedName>
</protein>
<dbReference type="RefSeq" id="WP_301588994.1">
    <property type="nucleotide sequence ID" value="NZ_JAPFQI010000002.1"/>
</dbReference>
<dbReference type="EMBL" id="JAPFQI010000002">
    <property type="protein sequence ID" value="MCW8085148.1"/>
    <property type="molecule type" value="Genomic_DNA"/>
</dbReference>
<proteinExistence type="predicted"/>
<name>A0ABT3NTE1_9PROT</name>
<accession>A0ABT3NTE1</accession>
<dbReference type="Proteomes" id="UP001526430">
    <property type="component" value="Unassembled WGS sequence"/>
</dbReference>
<keyword evidence="3" id="KW-1185">Reference proteome</keyword>
<evidence type="ECO:0000313" key="2">
    <source>
        <dbReference type="EMBL" id="MCW8085148.1"/>
    </source>
</evidence>
<evidence type="ECO:0000313" key="3">
    <source>
        <dbReference type="Proteomes" id="UP001526430"/>
    </source>
</evidence>
<evidence type="ECO:0000256" key="1">
    <source>
        <dbReference type="SAM" id="SignalP"/>
    </source>
</evidence>
<gene>
    <name evidence="2" type="ORF">OF850_05885</name>
</gene>
<reference evidence="2 3" key="1">
    <citation type="submission" date="2022-10" db="EMBL/GenBank/DDBJ databases">
        <title>Roseococcus glaciei nov., sp. nov., isolated from glacier.</title>
        <authorList>
            <person name="Liu Q."/>
            <person name="Xin Y.-H."/>
        </authorList>
    </citation>
    <scope>NUCLEOTIDE SEQUENCE [LARGE SCALE GENOMIC DNA]</scope>
    <source>
        <strain evidence="2 3">MDT2-1-1</strain>
    </source>
</reference>
<feature type="chain" id="PRO_5046035722" evidence="1">
    <location>
        <begin position="21"/>
        <end position="145"/>
    </location>
</feature>
<organism evidence="2 3">
    <name type="scientific">Sabulicella glaciei</name>
    <dbReference type="NCBI Taxonomy" id="2984948"/>
    <lineage>
        <taxon>Bacteria</taxon>
        <taxon>Pseudomonadati</taxon>
        <taxon>Pseudomonadota</taxon>
        <taxon>Alphaproteobacteria</taxon>
        <taxon>Acetobacterales</taxon>
        <taxon>Acetobacteraceae</taxon>
        <taxon>Sabulicella</taxon>
    </lineage>
</organism>
<comment type="caution">
    <text evidence="2">The sequence shown here is derived from an EMBL/GenBank/DDBJ whole genome shotgun (WGS) entry which is preliminary data.</text>
</comment>
<feature type="signal peptide" evidence="1">
    <location>
        <begin position="1"/>
        <end position="20"/>
    </location>
</feature>
<sequence>MLRRTLLPALSGLLATPALRSAAAQDRPLPPHGFLFGSWTGGIFPAIDTQGSACFGAVTLIVAPDVVMRASSLDVAFRQRLVETVALNPNGVEIRLAPIPGRAPSEAGFGCDGNPDLLRVVRRGEDEVVLQGCSDFPFPLRRCKG</sequence>
<keyword evidence="1" id="KW-0732">Signal</keyword>